<evidence type="ECO:0000313" key="2">
    <source>
        <dbReference type="EMBL" id="AKV01396.1"/>
    </source>
</evidence>
<dbReference type="Proteomes" id="UP000064967">
    <property type="component" value="Chromosome"/>
</dbReference>
<gene>
    <name evidence="2" type="ORF">AKJ09_08059</name>
</gene>
<proteinExistence type="predicted"/>
<dbReference type="EMBL" id="CP012333">
    <property type="protein sequence ID" value="AKV01396.1"/>
    <property type="molecule type" value="Genomic_DNA"/>
</dbReference>
<dbReference type="AlphaFoldDB" id="A0A0K1Q6D4"/>
<accession>A0A0K1Q6D4</accession>
<name>A0A0K1Q6D4_9BACT</name>
<evidence type="ECO:0000313" key="3">
    <source>
        <dbReference type="Proteomes" id="UP000064967"/>
    </source>
</evidence>
<evidence type="ECO:0000256" key="1">
    <source>
        <dbReference type="SAM" id="MobiDB-lite"/>
    </source>
</evidence>
<organism evidence="2 3">
    <name type="scientific">Labilithrix luteola</name>
    <dbReference type="NCBI Taxonomy" id="1391654"/>
    <lineage>
        <taxon>Bacteria</taxon>
        <taxon>Pseudomonadati</taxon>
        <taxon>Myxococcota</taxon>
        <taxon>Polyangia</taxon>
        <taxon>Polyangiales</taxon>
        <taxon>Labilitrichaceae</taxon>
        <taxon>Labilithrix</taxon>
    </lineage>
</organism>
<sequence length="88" mass="8715">MPPAESSSGGAPTEGNCEQGYVCTTQGEGKVSCVCSKCEKGYHLKNGQCEQKGNNGVGNGLDPQPPGNPPVNDGPGTSPGNPGRKGGG</sequence>
<feature type="region of interest" description="Disordered" evidence="1">
    <location>
        <begin position="49"/>
        <end position="88"/>
    </location>
</feature>
<keyword evidence="3" id="KW-1185">Reference proteome</keyword>
<dbReference type="KEGG" id="llu:AKJ09_08059"/>
<protein>
    <submittedName>
        <fullName evidence="2">Uncharacterized protein</fullName>
    </submittedName>
</protein>
<reference evidence="2 3" key="1">
    <citation type="submission" date="2015-08" db="EMBL/GenBank/DDBJ databases">
        <authorList>
            <person name="Babu N.S."/>
            <person name="Beckwith C.J."/>
            <person name="Beseler K.G."/>
            <person name="Brison A."/>
            <person name="Carone J.V."/>
            <person name="Caskin T.P."/>
            <person name="Diamond M."/>
            <person name="Durham M.E."/>
            <person name="Foxe J.M."/>
            <person name="Go M."/>
            <person name="Henderson B.A."/>
            <person name="Jones I.B."/>
            <person name="McGettigan J.A."/>
            <person name="Micheletti S.J."/>
            <person name="Nasrallah M.E."/>
            <person name="Ortiz D."/>
            <person name="Piller C.R."/>
            <person name="Privatt S.R."/>
            <person name="Schneider S.L."/>
            <person name="Sharp S."/>
            <person name="Smith T.C."/>
            <person name="Stanton J.D."/>
            <person name="Ullery H.E."/>
            <person name="Wilson R.J."/>
            <person name="Serrano M.G."/>
            <person name="Buck G."/>
            <person name="Lee V."/>
            <person name="Wang Y."/>
            <person name="Carvalho R."/>
            <person name="Voegtly L."/>
            <person name="Shi R."/>
            <person name="Duckworth R."/>
            <person name="Johnson A."/>
            <person name="Loviza R."/>
            <person name="Walstead R."/>
            <person name="Shah Z."/>
            <person name="Kiflezghi M."/>
            <person name="Wade K."/>
            <person name="Ball S.L."/>
            <person name="Bradley K.W."/>
            <person name="Asai D.J."/>
            <person name="Bowman C.A."/>
            <person name="Russell D.A."/>
            <person name="Pope W.H."/>
            <person name="Jacobs-Sera D."/>
            <person name="Hendrix R.W."/>
            <person name="Hatfull G.F."/>
        </authorList>
    </citation>
    <scope>NUCLEOTIDE SEQUENCE [LARGE SCALE GENOMIC DNA]</scope>
    <source>
        <strain evidence="2 3">DSM 27648</strain>
    </source>
</reference>